<accession>A0A1X7UDB5</accession>
<dbReference type="EnsemblMetazoa" id="Aqu2.1.25752_001">
    <property type="protein sequence ID" value="Aqu2.1.25752_001"/>
    <property type="gene ID" value="Aqu2.1.25752"/>
</dbReference>
<reference evidence="3" key="2">
    <citation type="submission" date="2017-05" db="UniProtKB">
        <authorList>
            <consortium name="EnsemblMetazoa"/>
        </authorList>
    </citation>
    <scope>IDENTIFICATION</scope>
</reference>
<dbReference type="InterPro" id="IPR019835">
    <property type="entry name" value="SWIB_domain"/>
</dbReference>
<name>A0A1X7UDB5_AMPQE</name>
<dbReference type="eggNOG" id="KOG2570">
    <property type="taxonomic scope" value="Eukaryota"/>
</dbReference>
<dbReference type="AlphaFoldDB" id="A0A1X7UDB5"/>
<evidence type="ECO:0000259" key="2">
    <source>
        <dbReference type="PROSITE" id="PS51925"/>
    </source>
</evidence>
<dbReference type="EnsemblMetazoa" id="XM_011407125.2">
    <property type="protein sequence ID" value="XP_011405427.2"/>
    <property type="gene ID" value="LOC100641850"/>
</dbReference>
<gene>
    <name evidence="3" type="primary">100641850</name>
</gene>
<protein>
    <recommendedName>
        <fullName evidence="2">DM2 domain-containing protein</fullName>
    </recommendedName>
</protein>
<dbReference type="Pfam" id="PF02201">
    <property type="entry name" value="SWIB"/>
    <property type="match status" value="1"/>
</dbReference>
<dbReference type="PROSITE" id="PS51925">
    <property type="entry name" value="SWIB_MDM2"/>
    <property type="match status" value="1"/>
</dbReference>
<keyword evidence="4" id="KW-1185">Reference proteome</keyword>
<evidence type="ECO:0000313" key="4">
    <source>
        <dbReference type="Proteomes" id="UP000007879"/>
    </source>
</evidence>
<dbReference type="PANTHER" id="PTHR13844">
    <property type="entry name" value="SWI/SNF-RELATED MATRIX-ASSOCIATED ACTIN-DEPENDENT REGULATOR OF CHROMATIN SUBFAMILY D"/>
    <property type="match status" value="1"/>
</dbReference>
<dbReference type="FunCoup" id="A0A1X7UDB5">
    <property type="interactions" value="824"/>
</dbReference>
<dbReference type="InParanoid" id="A0A1X7UDB5"/>
<feature type="compositionally biased region" description="Low complexity" evidence="1">
    <location>
        <begin position="1"/>
        <end position="13"/>
    </location>
</feature>
<dbReference type="STRING" id="400682.A0A1X7UDB5"/>
<dbReference type="OrthoDB" id="10263741at2759"/>
<dbReference type="SMART" id="SM00151">
    <property type="entry name" value="SWIB"/>
    <property type="match status" value="1"/>
</dbReference>
<sequence>MAGRPVPGYMSPGGYPPPPQYMNTRSGMMMMPARPTGGAMLQTSGTGGVRLGGGMVHPSSRDTLRLKRMADAAKQAKSQMGKVKKRRLGDKMLSQNVRDLVPESGAYMDLLEFERKLDTTIMRKRLEIQETLKRPNHIKQKRKLRVFISHSFTTGKPAPEEEARSVGEWELKIEGRVLDELGLKPDVNVKTKFSSFFRNIVIELDKEAYGPDNHLSEWSRSSSTSEEIDGFVVTRPGEESVKSTIILVLNYQPQQYKVSSKLAKLLGIHTATKVDIVNGIWQYIKNNRLQDPQEREFINNDKYFQQIFEVPRMKFTEIPKRLGALLFAPDPIVIHHIINADAPDGRRTACYDIDVDIDDPVKVPMHSFLLSTSNQQEILSLDNKIHDTVDQINSIKLQREFYLGFSQQPQKFINDWLASQSRDLKIMTDKVGSIESERLSSYYNKSWPNDAVPRYFYAKIAQQRHQLEQAMGIRH</sequence>
<reference evidence="4" key="1">
    <citation type="journal article" date="2010" name="Nature">
        <title>The Amphimedon queenslandica genome and the evolution of animal complexity.</title>
        <authorList>
            <person name="Srivastava M."/>
            <person name="Simakov O."/>
            <person name="Chapman J."/>
            <person name="Fahey B."/>
            <person name="Gauthier M.E."/>
            <person name="Mitros T."/>
            <person name="Richards G.S."/>
            <person name="Conaco C."/>
            <person name="Dacre M."/>
            <person name="Hellsten U."/>
            <person name="Larroux C."/>
            <person name="Putnam N.H."/>
            <person name="Stanke M."/>
            <person name="Adamska M."/>
            <person name="Darling A."/>
            <person name="Degnan S.M."/>
            <person name="Oakley T.H."/>
            <person name="Plachetzki D.C."/>
            <person name="Zhai Y."/>
            <person name="Adamski M."/>
            <person name="Calcino A."/>
            <person name="Cummins S.F."/>
            <person name="Goodstein D.M."/>
            <person name="Harris C."/>
            <person name="Jackson D.J."/>
            <person name="Leys S.P."/>
            <person name="Shu S."/>
            <person name="Woodcroft B.J."/>
            <person name="Vervoort M."/>
            <person name="Kosik K.S."/>
            <person name="Manning G."/>
            <person name="Degnan B.M."/>
            <person name="Rokhsar D.S."/>
        </authorList>
    </citation>
    <scope>NUCLEOTIDE SEQUENCE [LARGE SCALE GENOMIC DNA]</scope>
</reference>
<proteinExistence type="predicted"/>
<organism evidence="3">
    <name type="scientific">Amphimedon queenslandica</name>
    <name type="common">Sponge</name>
    <dbReference type="NCBI Taxonomy" id="400682"/>
    <lineage>
        <taxon>Eukaryota</taxon>
        <taxon>Metazoa</taxon>
        <taxon>Porifera</taxon>
        <taxon>Demospongiae</taxon>
        <taxon>Heteroscleromorpha</taxon>
        <taxon>Haplosclerida</taxon>
        <taxon>Niphatidae</taxon>
        <taxon>Amphimedon</taxon>
    </lineage>
</organism>
<feature type="region of interest" description="Disordered" evidence="1">
    <location>
        <begin position="1"/>
        <end position="20"/>
    </location>
</feature>
<evidence type="ECO:0000256" key="1">
    <source>
        <dbReference type="SAM" id="MobiDB-lite"/>
    </source>
</evidence>
<dbReference type="InterPro" id="IPR003121">
    <property type="entry name" value="SWIB_MDM2_domain"/>
</dbReference>
<dbReference type="KEGG" id="aqu:100641850"/>
<dbReference type="InterPro" id="IPR036885">
    <property type="entry name" value="SWIB_MDM2_dom_sf"/>
</dbReference>
<evidence type="ECO:0000313" key="3">
    <source>
        <dbReference type="EnsemblMetazoa" id="Aqu2.1.25752_001"/>
    </source>
</evidence>
<dbReference type="Proteomes" id="UP000007879">
    <property type="component" value="Unassembled WGS sequence"/>
</dbReference>
<dbReference type="SUPFAM" id="SSF47592">
    <property type="entry name" value="SWIB/MDM2 domain"/>
    <property type="match status" value="1"/>
</dbReference>
<feature type="domain" description="DM2" evidence="2">
    <location>
        <begin position="251"/>
        <end position="328"/>
    </location>
</feature>
<dbReference type="Gene3D" id="1.10.245.10">
    <property type="entry name" value="SWIB/MDM2 domain"/>
    <property type="match status" value="1"/>
</dbReference>